<evidence type="ECO:0000256" key="5">
    <source>
        <dbReference type="ARBA" id="ARBA00023077"/>
    </source>
</evidence>
<keyword evidence="7 8" id="KW-0998">Cell outer membrane</keyword>
<dbReference type="Pfam" id="PF00593">
    <property type="entry name" value="TonB_dep_Rec_b-barrel"/>
    <property type="match status" value="1"/>
</dbReference>
<keyword evidence="2 8" id="KW-0813">Transport</keyword>
<dbReference type="OrthoDB" id="9815954at2"/>
<evidence type="ECO:0000256" key="7">
    <source>
        <dbReference type="ARBA" id="ARBA00023237"/>
    </source>
</evidence>
<dbReference type="Pfam" id="PF07715">
    <property type="entry name" value="Plug"/>
    <property type="match status" value="1"/>
</dbReference>
<evidence type="ECO:0000256" key="4">
    <source>
        <dbReference type="ARBA" id="ARBA00022692"/>
    </source>
</evidence>
<protein>
    <submittedName>
        <fullName evidence="10">TonB-dependent receptor</fullName>
    </submittedName>
</protein>
<evidence type="ECO:0000256" key="3">
    <source>
        <dbReference type="ARBA" id="ARBA00022452"/>
    </source>
</evidence>
<dbReference type="SUPFAM" id="SSF56935">
    <property type="entry name" value="Porins"/>
    <property type="match status" value="1"/>
</dbReference>
<comment type="subcellular location">
    <subcellularLocation>
        <location evidence="1 8">Cell outer membrane</location>
        <topology evidence="1 8">Multi-pass membrane protein</topology>
    </subcellularLocation>
</comment>
<evidence type="ECO:0000256" key="8">
    <source>
        <dbReference type="PROSITE-ProRule" id="PRU01360"/>
    </source>
</evidence>
<dbReference type="PANTHER" id="PTHR47234">
    <property type="match status" value="1"/>
</dbReference>
<dbReference type="InterPro" id="IPR036942">
    <property type="entry name" value="Beta-barrel_TonB_sf"/>
</dbReference>
<dbReference type="AlphaFoldDB" id="A0A0K0XUX9"/>
<name>A0A0K0XUX9_9GAMM</name>
<dbReference type="Proteomes" id="UP000066624">
    <property type="component" value="Chromosome"/>
</dbReference>
<evidence type="ECO:0000256" key="2">
    <source>
        <dbReference type="ARBA" id="ARBA00022448"/>
    </source>
</evidence>
<dbReference type="EMBL" id="CP012154">
    <property type="protein sequence ID" value="AKS41426.1"/>
    <property type="molecule type" value="Genomic_DNA"/>
</dbReference>
<evidence type="ECO:0000256" key="1">
    <source>
        <dbReference type="ARBA" id="ARBA00004571"/>
    </source>
</evidence>
<reference evidence="10 11" key="1">
    <citation type="submission" date="2015-07" db="EMBL/GenBank/DDBJ databases">
        <authorList>
            <person name="Noorani M."/>
        </authorList>
    </citation>
    <scope>NUCLEOTIDE SEQUENCE [LARGE SCALE GENOMIC DNA]</scope>
    <source>
        <strain evidence="10 11">KCTC 42284</strain>
    </source>
</reference>
<dbReference type="GO" id="GO:0009279">
    <property type="term" value="C:cell outer membrane"/>
    <property type="evidence" value="ECO:0007669"/>
    <property type="project" value="UniProtKB-SubCell"/>
</dbReference>
<keyword evidence="4 8" id="KW-0812">Transmembrane</keyword>
<dbReference type="RefSeq" id="WP_049725064.1">
    <property type="nucleotide sequence ID" value="NZ_CP012154.1"/>
</dbReference>
<gene>
    <name evidence="10" type="ORF">WM2015_1049</name>
</gene>
<evidence type="ECO:0000313" key="10">
    <source>
        <dbReference type="EMBL" id="AKS41426.1"/>
    </source>
</evidence>
<evidence type="ECO:0000256" key="6">
    <source>
        <dbReference type="ARBA" id="ARBA00023136"/>
    </source>
</evidence>
<dbReference type="PANTHER" id="PTHR47234:SF2">
    <property type="entry name" value="TONB-DEPENDENT RECEPTOR"/>
    <property type="match status" value="1"/>
</dbReference>
<evidence type="ECO:0000313" key="11">
    <source>
        <dbReference type="Proteomes" id="UP000066624"/>
    </source>
</evidence>
<keyword evidence="10" id="KW-0675">Receptor</keyword>
<dbReference type="InterPro" id="IPR012910">
    <property type="entry name" value="Plug_dom"/>
</dbReference>
<dbReference type="InterPro" id="IPR039426">
    <property type="entry name" value="TonB-dep_rcpt-like"/>
</dbReference>
<sequence length="980" mass="106442">MSDNRMRRWPASLLTACLLMPAGFAPGVFAQDEQEQAELDRVQVTGSRIRRSAVEGQSPILTISRSDIQATGLSSVADVLQEMTTGGSALNTKLNSSGNFGFPPDGSGVGAGSATVDLRHLGSKRVLVLVDGLRWVNESSASGVSSFVDLNTIPLAMVDRIEVLEDGASSIYGNDAIGGVVNVITRSDFEGAELQTSYGQYDEGDGETWQAELSLGGQSDRLRYFFSVSGMDQSEVNSRDRAISSLPVPNTGLTRGSSGTPRGRFIFADPGTGDVYDITLRQPVPGVPDWDPADPFGPNSDYQPFTNDDRYNYAEYNLLLTPNKRTSFFTNLNYELNDSVELWVRALYNERESRNRAAPEPLFLGNGAGTGGLADSVSIDATNPYNPFGYTLDGNSNLILLGRRPIENGPRIFDQDVTTRYLAGGLRGDFALGSRYYFWDVNLIDARSRADQRTQGSFNIARIADALGPVDTCLNDIPGCVPLNLFGGVGSITPDMLDFITFTGQDVSEQNLSSISANLSGDIAELPAGMMGFAGGVEYRELSGFYQPDSVIVAGESNGVPSSPTSGEYDVTEFYGEVIVPLLAGRTGFEQLDLSAAVRHSDFSTFGNETTAKLGLRWQVSEDFLLRATWAEGFRAPGIGELFGSISRFDAVLADLCSDFLNSGASQAIIDNCVALGVPADGSFTQVNPQISISTGGNEALEPETSESYTAGFVYSPSWIDDMAWANRLDLSLTWYQHELDDAIQAIDAQTQLNGCIRTLNPTLCNGIGRSSSGAINQFNNQLTNIGGIETSGVDVNIDYVSPEWSWGRVDVAWKNSFVTKYDELLLDPNDPGRLVARPLEGLEENDGAIPEWQSNLFINWSWGDWQANWTVRLIDGVTESCSDFLDGTPNSLTNLGLCSDPDFDDNTNSKNSLGTTVYNNVQFGWQRQMRDYGLSLNAGVRNLFDREPPTCYSCSLNGFDVTTHELPGRFFYLRAGVTF</sequence>
<keyword evidence="6 8" id="KW-0472">Membrane</keyword>
<accession>A0A0K0XUX9</accession>
<keyword evidence="3 8" id="KW-1134">Transmembrane beta strand</keyword>
<dbReference type="Gene3D" id="2.170.130.10">
    <property type="entry name" value="TonB-dependent receptor, plug domain"/>
    <property type="match status" value="1"/>
</dbReference>
<dbReference type="STRING" id="1579979.WM2015_1049"/>
<evidence type="ECO:0000256" key="9">
    <source>
        <dbReference type="RuleBase" id="RU003357"/>
    </source>
</evidence>
<dbReference type="InterPro" id="IPR000531">
    <property type="entry name" value="Beta-barrel_TonB"/>
</dbReference>
<dbReference type="Gene3D" id="2.40.170.20">
    <property type="entry name" value="TonB-dependent receptor, beta-barrel domain"/>
    <property type="match status" value="1"/>
</dbReference>
<dbReference type="PROSITE" id="PS52016">
    <property type="entry name" value="TONB_DEPENDENT_REC_3"/>
    <property type="match status" value="1"/>
</dbReference>
<dbReference type="PATRIC" id="fig|1579979.3.peg.1072"/>
<keyword evidence="11" id="KW-1185">Reference proteome</keyword>
<keyword evidence="5 9" id="KW-0798">TonB box</keyword>
<comment type="similarity">
    <text evidence="8 9">Belongs to the TonB-dependent receptor family.</text>
</comment>
<organism evidence="10 11">
    <name type="scientific">Wenzhouxiangella marina</name>
    <dbReference type="NCBI Taxonomy" id="1579979"/>
    <lineage>
        <taxon>Bacteria</taxon>
        <taxon>Pseudomonadati</taxon>
        <taxon>Pseudomonadota</taxon>
        <taxon>Gammaproteobacteria</taxon>
        <taxon>Chromatiales</taxon>
        <taxon>Wenzhouxiangellaceae</taxon>
        <taxon>Wenzhouxiangella</taxon>
    </lineage>
</organism>
<dbReference type="KEGG" id="wma:WM2015_1049"/>
<dbReference type="InterPro" id="IPR037066">
    <property type="entry name" value="Plug_dom_sf"/>
</dbReference>
<proteinExistence type="inferred from homology"/>